<dbReference type="Proteomes" id="UP000321685">
    <property type="component" value="Unassembled WGS sequence"/>
</dbReference>
<proteinExistence type="inferred from homology"/>
<evidence type="ECO:0000313" key="7">
    <source>
        <dbReference type="Proteomes" id="UP000321685"/>
    </source>
</evidence>
<keyword evidence="7" id="KW-1185">Reference proteome</keyword>
<evidence type="ECO:0000259" key="5">
    <source>
        <dbReference type="Pfam" id="PF00561"/>
    </source>
</evidence>
<dbReference type="PANTHER" id="PTHR43248:SF29">
    <property type="entry name" value="TRIPEPTIDYL AMINOPEPTIDASE"/>
    <property type="match status" value="1"/>
</dbReference>
<dbReference type="InterPro" id="IPR000073">
    <property type="entry name" value="AB_hydrolase_1"/>
</dbReference>
<comment type="caution">
    <text evidence="6">The sequence shown here is derived from an EMBL/GenBank/DDBJ whole genome shotgun (WGS) entry which is preliminary data.</text>
</comment>
<protein>
    <submittedName>
        <fullName evidence="6">Alpha/beta hydrolase</fullName>
    </submittedName>
</protein>
<reference evidence="6 7" key="1">
    <citation type="submission" date="2019-07" db="EMBL/GenBank/DDBJ databases">
        <title>Whole genome shotgun sequence of Pseudonocardia sulfidoxydans NBRC 16205.</title>
        <authorList>
            <person name="Hosoyama A."/>
            <person name="Uohara A."/>
            <person name="Ohji S."/>
            <person name="Ichikawa N."/>
        </authorList>
    </citation>
    <scope>NUCLEOTIDE SEQUENCE [LARGE SCALE GENOMIC DNA]</scope>
    <source>
        <strain evidence="6 7">NBRC 16205</strain>
    </source>
</reference>
<dbReference type="Gene3D" id="3.40.50.1820">
    <property type="entry name" value="alpha/beta hydrolase"/>
    <property type="match status" value="1"/>
</dbReference>
<keyword evidence="3 6" id="KW-0378">Hydrolase</keyword>
<gene>
    <name evidence="6" type="ORF">PSU4_07570</name>
</gene>
<dbReference type="GO" id="GO:0016787">
    <property type="term" value="F:hydrolase activity"/>
    <property type="evidence" value="ECO:0007669"/>
    <property type="project" value="UniProtKB-KW"/>
</dbReference>
<evidence type="ECO:0000313" key="6">
    <source>
        <dbReference type="EMBL" id="GEL21803.1"/>
    </source>
</evidence>
<feature type="domain" description="AB hydrolase-1" evidence="5">
    <location>
        <begin position="114"/>
        <end position="495"/>
    </location>
</feature>
<dbReference type="AlphaFoldDB" id="A0A511DBN1"/>
<dbReference type="InterPro" id="IPR006311">
    <property type="entry name" value="TAT_signal"/>
</dbReference>
<dbReference type="RefSeq" id="WP_147102526.1">
    <property type="nucleotide sequence ID" value="NZ_BJVJ01000004.1"/>
</dbReference>
<name>A0A511DBN1_9PSEU</name>
<dbReference type="PROSITE" id="PS51318">
    <property type="entry name" value="TAT"/>
    <property type="match status" value="1"/>
</dbReference>
<dbReference type="SUPFAM" id="SSF53474">
    <property type="entry name" value="alpha/beta-Hydrolases"/>
    <property type="match status" value="1"/>
</dbReference>
<keyword evidence="2 4" id="KW-0732">Signal</keyword>
<dbReference type="EMBL" id="BJVJ01000004">
    <property type="protein sequence ID" value="GEL21803.1"/>
    <property type="molecule type" value="Genomic_DNA"/>
</dbReference>
<dbReference type="InterPro" id="IPR051601">
    <property type="entry name" value="Serine_prot/Carboxylest_S33"/>
</dbReference>
<dbReference type="PROSITE" id="PS51257">
    <property type="entry name" value="PROKAR_LIPOPROTEIN"/>
    <property type="match status" value="1"/>
</dbReference>
<evidence type="ECO:0000256" key="2">
    <source>
        <dbReference type="ARBA" id="ARBA00022729"/>
    </source>
</evidence>
<evidence type="ECO:0000256" key="4">
    <source>
        <dbReference type="SAM" id="SignalP"/>
    </source>
</evidence>
<evidence type="ECO:0000256" key="3">
    <source>
        <dbReference type="ARBA" id="ARBA00022801"/>
    </source>
</evidence>
<organism evidence="6 7">
    <name type="scientific">Pseudonocardia sulfidoxydans NBRC 16205</name>
    <dbReference type="NCBI Taxonomy" id="1223511"/>
    <lineage>
        <taxon>Bacteria</taxon>
        <taxon>Bacillati</taxon>
        <taxon>Actinomycetota</taxon>
        <taxon>Actinomycetes</taxon>
        <taxon>Pseudonocardiales</taxon>
        <taxon>Pseudonocardiaceae</taxon>
        <taxon>Pseudonocardia</taxon>
    </lineage>
</organism>
<dbReference type="PANTHER" id="PTHR43248">
    <property type="entry name" value="2-SUCCINYL-6-HYDROXY-2,4-CYCLOHEXADIENE-1-CARBOXYLATE SYNTHASE"/>
    <property type="match status" value="1"/>
</dbReference>
<feature type="chain" id="PRO_5039521756" evidence="4">
    <location>
        <begin position="23"/>
        <end position="525"/>
    </location>
</feature>
<evidence type="ECO:0000256" key="1">
    <source>
        <dbReference type="ARBA" id="ARBA00010088"/>
    </source>
</evidence>
<dbReference type="Pfam" id="PF00561">
    <property type="entry name" value="Abhydrolase_1"/>
    <property type="match status" value="1"/>
</dbReference>
<dbReference type="InterPro" id="IPR029058">
    <property type="entry name" value="AB_hydrolase_fold"/>
</dbReference>
<accession>A0A511DBN1</accession>
<dbReference type="OrthoDB" id="3252468at2"/>
<sequence length="525" mass="54160">MTISPRRAALAALAAAASVALASCTVSTAGVAMAATTSGNAPLDLDRYYTQLLDWGPCAPFAGTDAERTAFAAPGLDCARLTVPLDYFEPDGRVATIAVLRHRTTATAQRVGSLVVNPGGPGGSGIALAAQFGAAQQDGPFDVVGFDPRGVGASTPAIDCVTDREIDEQRAETDVDTSPAGVARIEEENRRAAAQCVERSGGADVIAHSGTRDVARDMDVLRAALGERKLTYLGYSYGTRIGSTYAELFPGNVRAMVLDGAIDPTQSTADSAVAQMQGFQKAFEAYAADCATTDGCPLGSDPAGATAAFQALARPLIEHPAAVRDSDRTLSYSDAVTAVVAALYNPASWPTLTTGLTELKAGDGTTLMTLADAYFERSATGAYGNSQEALMVVNCADGGTPDDPAATAETARRVNEVAPFQDSGIKVPAIHSTCSYLPVEPVTPHLPKADGLPRTLVISTTGDPSTPYQAGVALAEALDARLLTFEGTQHTIALQGNTCVDTIVGNYLIDLSLPPADPRCGPGTS</sequence>
<comment type="similarity">
    <text evidence="1">Belongs to the peptidase S33 family.</text>
</comment>
<feature type="signal peptide" evidence="4">
    <location>
        <begin position="1"/>
        <end position="22"/>
    </location>
</feature>